<evidence type="ECO:0000259" key="7">
    <source>
        <dbReference type="Pfam" id="PF00081"/>
    </source>
</evidence>
<dbReference type="InterPro" id="IPR036314">
    <property type="entry name" value="SOD_C_sf"/>
</dbReference>
<dbReference type="SUPFAM" id="SSF46609">
    <property type="entry name" value="Fe,Mn superoxide dismutase (SOD), N-terminal domain"/>
    <property type="match status" value="1"/>
</dbReference>
<evidence type="ECO:0000256" key="1">
    <source>
        <dbReference type="ARBA" id="ARBA00008714"/>
    </source>
</evidence>
<dbReference type="Pfam" id="PF00081">
    <property type="entry name" value="Sod_Fe_N"/>
    <property type="match status" value="1"/>
</dbReference>
<evidence type="ECO:0000256" key="5">
    <source>
        <dbReference type="PIRSR" id="PIRSR000349-1"/>
    </source>
</evidence>
<dbReference type="PIRSF" id="PIRSF000349">
    <property type="entry name" value="SODismutase"/>
    <property type="match status" value="1"/>
</dbReference>
<gene>
    <name evidence="9" type="ORF">KC669_02295</name>
</gene>
<comment type="function">
    <text evidence="6">Destroys radicals which are normally produced within the cells and which are toxic to biological systems.</text>
</comment>
<feature type="binding site" evidence="5">
    <location>
        <position position="81"/>
    </location>
    <ligand>
        <name>Mn(2+)</name>
        <dbReference type="ChEBI" id="CHEBI:29035"/>
    </ligand>
</feature>
<reference evidence="9" key="1">
    <citation type="submission" date="2020-04" db="EMBL/GenBank/DDBJ databases">
        <authorList>
            <person name="Zhang T."/>
        </authorList>
    </citation>
    <scope>NUCLEOTIDE SEQUENCE</scope>
    <source>
        <strain evidence="9">HKST-UBA09</strain>
    </source>
</reference>
<feature type="domain" description="Manganese/iron superoxide dismutase C-terminal" evidence="8">
    <location>
        <begin position="96"/>
        <end position="196"/>
    </location>
</feature>
<protein>
    <recommendedName>
        <fullName evidence="2 6">Superoxide dismutase</fullName>
        <ecNumber evidence="2 6">1.15.1.1</ecNumber>
    </recommendedName>
</protein>
<dbReference type="InterPro" id="IPR036324">
    <property type="entry name" value="Mn/Fe_SOD_N_sf"/>
</dbReference>
<evidence type="ECO:0000313" key="10">
    <source>
        <dbReference type="Proteomes" id="UP000714915"/>
    </source>
</evidence>
<feature type="binding site" evidence="5">
    <location>
        <position position="27"/>
    </location>
    <ligand>
        <name>Mn(2+)</name>
        <dbReference type="ChEBI" id="CHEBI:29035"/>
    </ligand>
</feature>
<evidence type="ECO:0000313" key="9">
    <source>
        <dbReference type="EMBL" id="MCA9386844.1"/>
    </source>
</evidence>
<dbReference type="Gene3D" id="3.55.40.20">
    <property type="entry name" value="Iron/manganese superoxide dismutase, C-terminal domain"/>
    <property type="match status" value="1"/>
</dbReference>
<dbReference type="PANTHER" id="PTHR43595">
    <property type="entry name" value="37S RIBOSOMAL PROTEIN S26, MITOCHONDRIAL"/>
    <property type="match status" value="1"/>
</dbReference>
<dbReference type="GO" id="GO:0004784">
    <property type="term" value="F:superoxide dismutase activity"/>
    <property type="evidence" value="ECO:0007669"/>
    <property type="project" value="UniProtKB-EC"/>
</dbReference>
<dbReference type="InterPro" id="IPR019832">
    <property type="entry name" value="Mn/Fe_SOD_C"/>
</dbReference>
<evidence type="ECO:0000256" key="4">
    <source>
        <dbReference type="ARBA" id="ARBA00023002"/>
    </source>
</evidence>
<dbReference type="PRINTS" id="PR01703">
    <property type="entry name" value="MNSODISMTASE"/>
</dbReference>
<dbReference type="InterPro" id="IPR001189">
    <property type="entry name" value="Mn/Fe_SOD"/>
</dbReference>
<feature type="domain" description="Manganese/iron superoxide dismutase N-terminal" evidence="7">
    <location>
        <begin position="3"/>
        <end position="88"/>
    </location>
</feature>
<dbReference type="PROSITE" id="PS00088">
    <property type="entry name" value="SOD_MN"/>
    <property type="match status" value="1"/>
</dbReference>
<dbReference type="GO" id="GO:0046872">
    <property type="term" value="F:metal ion binding"/>
    <property type="evidence" value="ECO:0007669"/>
    <property type="project" value="UniProtKB-KW"/>
</dbReference>
<comment type="similarity">
    <text evidence="1 6">Belongs to the iron/manganese superoxide dismutase family.</text>
</comment>
<comment type="caution">
    <text evidence="9">The sequence shown here is derived from an EMBL/GenBank/DDBJ whole genome shotgun (WGS) entry which is preliminary data.</text>
</comment>
<dbReference type="EMBL" id="JAGQLF010000020">
    <property type="protein sequence ID" value="MCA9386844.1"/>
    <property type="molecule type" value="Genomic_DNA"/>
</dbReference>
<evidence type="ECO:0000259" key="8">
    <source>
        <dbReference type="Pfam" id="PF02777"/>
    </source>
</evidence>
<feature type="binding site" evidence="5">
    <location>
        <position position="164"/>
    </location>
    <ligand>
        <name>Mn(2+)</name>
        <dbReference type="ChEBI" id="CHEBI:29035"/>
    </ligand>
</feature>
<dbReference type="Pfam" id="PF02777">
    <property type="entry name" value="Sod_Fe_C"/>
    <property type="match status" value="1"/>
</dbReference>
<evidence type="ECO:0000256" key="3">
    <source>
        <dbReference type="ARBA" id="ARBA00022723"/>
    </source>
</evidence>
<dbReference type="InterPro" id="IPR019831">
    <property type="entry name" value="Mn/Fe_SOD_N"/>
</dbReference>
<organism evidence="9 10">
    <name type="scientific">Candidatus Dojkabacteria bacterium</name>
    <dbReference type="NCBI Taxonomy" id="2099670"/>
    <lineage>
        <taxon>Bacteria</taxon>
        <taxon>Candidatus Dojkabacteria</taxon>
    </lineage>
</organism>
<dbReference type="SUPFAM" id="SSF54719">
    <property type="entry name" value="Fe,Mn superoxide dismutase (SOD), C-terminal domain"/>
    <property type="match status" value="1"/>
</dbReference>
<proteinExistence type="inferred from homology"/>
<reference evidence="9" key="2">
    <citation type="journal article" date="2021" name="Microbiome">
        <title>Successional dynamics and alternative stable states in a saline activated sludge microbial community over 9 years.</title>
        <authorList>
            <person name="Wang Y."/>
            <person name="Ye J."/>
            <person name="Ju F."/>
            <person name="Liu L."/>
            <person name="Boyd J.A."/>
            <person name="Deng Y."/>
            <person name="Parks D.H."/>
            <person name="Jiang X."/>
            <person name="Yin X."/>
            <person name="Woodcroft B.J."/>
            <person name="Tyson G.W."/>
            <person name="Hugenholtz P."/>
            <person name="Polz M.F."/>
            <person name="Zhang T."/>
        </authorList>
    </citation>
    <scope>NUCLEOTIDE SEQUENCE</scope>
    <source>
        <strain evidence="9">HKST-UBA09</strain>
    </source>
</reference>
<feature type="binding site" evidence="5">
    <location>
        <position position="168"/>
    </location>
    <ligand>
        <name>Mn(2+)</name>
        <dbReference type="ChEBI" id="CHEBI:29035"/>
    </ligand>
</feature>
<evidence type="ECO:0000256" key="6">
    <source>
        <dbReference type="RuleBase" id="RU000414"/>
    </source>
</evidence>
<evidence type="ECO:0000256" key="2">
    <source>
        <dbReference type="ARBA" id="ARBA00012682"/>
    </source>
</evidence>
<dbReference type="Proteomes" id="UP000714915">
    <property type="component" value="Unassembled WGS sequence"/>
</dbReference>
<dbReference type="EC" id="1.15.1.1" evidence="2 6"/>
<dbReference type="AlphaFoldDB" id="A0A955RLA0"/>
<dbReference type="GO" id="GO:0005737">
    <property type="term" value="C:cytoplasm"/>
    <property type="evidence" value="ECO:0007669"/>
    <property type="project" value="TreeGrafter"/>
</dbReference>
<sequence>MAFERVKLKFAFDALEPHIDAKTMEIHSEKHHQGYTDKLNTAVEDSEWADYSIEELLGMLEDLPDDIQTTVRNNGGGFANHNLFFSTLTPVSSDGPTGELKESIEDAFDSFEDFKEEFSKAAAGQFGSGWAFLALDEEGELYITAKPNQDSPLMDNHTPIMGIDVWEHAYYLNYQNKRADYIEAFWNVIDWEKIAENFEKAQA</sequence>
<accession>A0A955RLA0</accession>
<keyword evidence="3 5" id="KW-0479">Metal-binding</keyword>
<name>A0A955RLA0_9BACT</name>
<dbReference type="Gene3D" id="1.10.287.990">
    <property type="entry name" value="Fe,Mn superoxide dismutase (SOD) domain"/>
    <property type="match status" value="1"/>
</dbReference>
<dbReference type="InterPro" id="IPR019833">
    <property type="entry name" value="Mn/Fe_SOD_BS"/>
</dbReference>
<dbReference type="FunFam" id="3.55.40.20:FF:000001">
    <property type="entry name" value="Superoxide dismutase"/>
    <property type="match status" value="1"/>
</dbReference>
<dbReference type="PANTHER" id="PTHR43595:SF2">
    <property type="entry name" value="SMALL RIBOSOMAL SUBUNIT PROTEIN MS42"/>
    <property type="match status" value="1"/>
</dbReference>
<comment type="catalytic activity">
    <reaction evidence="6">
        <text>2 superoxide + 2 H(+) = H2O2 + O2</text>
        <dbReference type="Rhea" id="RHEA:20696"/>
        <dbReference type="ChEBI" id="CHEBI:15378"/>
        <dbReference type="ChEBI" id="CHEBI:15379"/>
        <dbReference type="ChEBI" id="CHEBI:16240"/>
        <dbReference type="ChEBI" id="CHEBI:18421"/>
        <dbReference type="EC" id="1.15.1.1"/>
    </reaction>
</comment>
<keyword evidence="4 6" id="KW-0560">Oxidoreductase</keyword>